<feature type="compositionally biased region" description="Basic and acidic residues" evidence="8">
    <location>
        <begin position="826"/>
        <end position="847"/>
    </location>
</feature>
<feature type="region of interest" description="Disordered" evidence="8">
    <location>
        <begin position="1"/>
        <end position="63"/>
    </location>
</feature>
<comment type="cofactor">
    <cofactor evidence="1">
        <name>Zn(2+)</name>
        <dbReference type="ChEBI" id="CHEBI:29105"/>
    </cofactor>
</comment>
<feature type="compositionally biased region" description="Low complexity" evidence="8">
    <location>
        <begin position="44"/>
        <end position="55"/>
    </location>
</feature>
<keyword evidence="7" id="KW-0482">Metalloprotease</keyword>
<evidence type="ECO:0000313" key="12">
    <source>
        <dbReference type="EMBL" id="KAH8040959.1"/>
    </source>
</evidence>
<reference evidence="12" key="1">
    <citation type="journal article" date="2020" name="Cell">
        <title>Large-Scale Comparative Analyses of Tick Genomes Elucidate Their Genetic Diversity and Vector Capacities.</title>
        <authorList>
            <consortium name="Tick Genome and Microbiome Consortium (TIGMIC)"/>
            <person name="Jia N."/>
            <person name="Wang J."/>
            <person name="Shi W."/>
            <person name="Du L."/>
            <person name="Sun Y."/>
            <person name="Zhan W."/>
            <person name="Jiang J.F."/>
            <person name="Wang Q."/>
            <person name="Zhang B."/>
            <person name="Ji P."/>
            <person name="Bell-Sakyi L."/>
            <person name="Cui X.M."/>
            <person name="Yuan T.T."/>
            <person name="Jiang B.G."/>
            <person name="Yang W.F."/>
            <person name="Lam T.T."/>
            <person name="Chang Q.C."/>
            <person name="Ding S.J."/>
            <person name="Wang X.J."/>
            <person name="Zhu J.G."/>
            <person name="Ruan X.D."/>
            <person name="Zhao L."/>
            <person name="Wei J.T."/>
            <person name="Ye R.Z."/>
            <person name="Que T.C."/>
            <person name="Du C.H."/>
            <person name="Zhou Y.H."/>
            <person name="Cheng J.X."/>
            <person name="Dai P.F."/>
            <person name="Guo W.B."/>
            <person name="Han X.H."/>
            <person name="Huang E.J."/>
            <person name="Li L.F."/>
            <person name="Wei W."/>
            <person name="Gao Y.C."/>
            <person name="Liu J.Z."/>
            <person name="Shao H.Z."/>
            <person name="Wang X."/>
            <person name="Wang C.C."/>
            <person name="Yang T.C."/>
            <person name="Huo Q.B."/>
            <person name="Li W."/>
            <person name="Chen H.Y."/>
            <person name="Chen S.E."/>
            <person name="Zhou L.G."/>
            <person name="Ni X.B."/>
            <person name="Tian J.H."/>
            <person name="Sheng Y."/>
            <person name="Liu T."/>
            <person name="Pan Y.S."/>
            <person name="Xia L.Y."/>
            <person name="Li J."/>
            <person name="Zhao F."/>
            <person name="Cao W.C."/>
        </authorList>
    </citation>
    <scope>NUCLEOTIDE SEQUENCE</scope>
    <source>
        <strain evidence="12">Rmic-2018</strain>
    </source>
</reference>
<evidence type="ECO:0008006" key="14">
    <source>
        <dbReference type="Google" id="ProtNLM"/>
    </source>
</evidence>
<feature type="transmembrane region" description="Helical" evidence="9">
    <location>
        <begin position="122"/>
        <end position="142"/>
    </location>
</feature>
<protein>
    <recommendedName>
        <fullName evidence="14">M13 family peptidase</fullName>
    </recommendedName>
</protein>
<evidence type="ECO:0000259" key="10">
    <source>
        <dbReference type="Pfam" id="PF01431"/>
    </source>
</evidence>
<dbReference type="InterPro" id="IPR042089">
    <property type="entry name" value="Peptidase_M13_dom_2"/>
</dbReference>
<keyword evidence="6" id="KW-0862">Zinc</keyword>
<dbReference type="AlphaFoldDB" id="A0A9J6F374"/>
<dbReference type="Proteomes" id="UP000821866">
    <property type="component" value="Chromosome 1"/>
</dbReference>
<evidence type="ECO:0000256" key="9">
    <source>
        <dbReference type="SAM" id="Phobius"/>
    </source>
</evidence>
<dbReference type="GO" id="GO:0004222">
    <property type="term" value="F:metalloendopeptidase activity"/>
    <property type="evidence" value="ECO:0007669"/>
    <property type="project" value="InterPro"/>
</dbReference>
<dbReference type="Pfam" id="PF01431">
    <property type="entry name" value="Peptidase_M13"/>
    <property type="match status" value="1"/>
</dbReference>
<evidence type="ECO:0000256" key="2">
    <source>
        <dbReference type="ARBA" id="ARBA00007357"/>
    </source>
</evidence>
<evidence type="ECO:0000256" key="4">
    <source>
        <dbReference type="ARBA" id="ARBA00022723"/>
    </source>
</evidence>
<keyword evidence="5" id="KW-0378">Hydrolase</keyword>
<keyword evidence="3" id="KW-0645">Protease</keyword>
<proteinExistence type="inferred from homology"/>
<dbReference type="PANTHER" id="PTHR11733:SF241">
    <property type="entry name" value="GH26575P-RELATED"/>
    <property type="match status" value="1"/>
</dbReference>
<feature type="region of interest" description="Disordered" evidence="8">
    <location>
        <begin position="820"/>
        <end position="847"/>
    </location>
</feature>
<reference evidence="12" key="2">
    <citation type="submission" date="2021-09" db="EMBL/GenBank/DDBJ databases">
        <authorList>
            <person name="Jia N."/>
            <person name="Wang J."/>
            <person name="Shi W."/>
            <person name="Du L."/>
            <person name="Sun Y."/>
            <person name="Zhan W."/>
            <person name="Jiang J."/>
            <person name="Wang Q."/>
            <person name="Zhang B."/>
            <person name="Ji P."/>
            <person name="Sakyi L.B."/>
            <person name="Cui X."/>
            <person name="Yuan T."/>
            <person name="Jiang B."/>
            <person name="Yang W."/>
            <person name="Lam T.T.-Y."/>
            <person name="Chang Q."/>
            <person name="Ding S."/>
            <person name="Wang X."/>
            <person name="Zhu J."/>
            <person name="Ruan X."/>
            <person name="Zhao L."/>
            <person name="Wei J."/>
            <person name="Que T."/>
            <person name="Du C."/>
            <person name="Cheng J."/>
            <person name="Dai P."/>
            <person name="Han X."/>
            <person name="Huang E."/>
            <person name="Gao Y."/>
            <person name="Liu J."/>
            <person name="Shao H."/>
            <person name="Ye R."/>
            <person name="Li L."/>
            <person name="Wei W."/>
            <person name="Wang X."/>
            <person name="Wang C."/>
            <person name="Huo Q."/>
            <person name="Li W."/>
            <person name="Guo W."/>
            <person name="Chen H."/>
            <person name="Chen S."/>
            <person name="Zhou L."/>
            <person name="Zhou L."/>
            <person name="Ni X."/>
            <person name="Tian J."/>
            <person name="Zhou Y."/>
            <person name="Sheng Y."/>
            <person name="Liu T."/>
            <person name="Pan Y."/>
            <person name="Xia L."/>
            <person name="Li J."/>
            <person name="Zhao F."/>
            <person name="Cao W."/>
        </authorList>
    </citation>
    <scope>NUCLEOTIDE SEQUENCE</scope>
    <source>
        <strain evidence="12">Rmic-2018</strain>
        <tissue evidence="12">Larvae</tissue>
    </source>
</reference>
<dbReference type="GO" id="GO:0016485">
    <property type="term" value="P:protein processing"/>
    <property type="evidence" value="ECO:0007669"/>
    <property type="project" value="TreeGrafter"/>
</dbReference>
<dbReference type="GO" id="GO:0005886">
    <property type="term" value="C:plasma membrane"/>
    <property type="evidence" value="ECO:0007669"/>
    <property type="project" value="TreeGrafter"/>
</dbReference>
<dbReference type="Pfam" id="PF05649">
    <property type="entry name" value="Peptidase_M13_N"/>
    <property type="match status" value="1"/>
</dbReference>
<dbReference type="Gene3D" id="3.40.390.10">
    <property type="entry name" value="Collagenase (Catalytic Domain)"/>
    <property type="match status" value="1"/>
</dbReference>
<accession>A0A9J6F374</accession>
<keyword evidence="4" id="KW-0479">Metal-binding</keyword>
<dbReference type="SUPFAM" id="SSF55486">
    <property type="entry name" value="Metalloproteases ('zincins'), catalytic domain"/>
    <property type="match status" value="1"/>
</dbReference>
<evidence type="ECO:0000259" key="11">
    <source>
        <dbReference type="Pfam" id="PF05649"/>
    </source>
</evidence>
<dbReference type="InterPro" id="IPR000718">
    <property type="entry name" value="Peptidase_M13"/>
</dbReference>
<evidence type="ECO:0000256" key="7">
    <source>
        <dbReference type="ARBA" id="ARBA00023049"/>
    </source>
</evidence>
<gene>
    <name evidence="12" type="ORF">HPB51_013241</name>
</gene>
<keyword evidence="9" id="KW-0472">Membrane</keyword>
<organism evidence="12 13">
    <name type="scientific">Rhipicephalus microplus</name>
    <name type="common">Cattle tick</name>
    <name type="synonym">Boophilus microplus</name>
    <dbReference type="NCBI Taxonomy" id="6941"/>
    <lineage>
        <taxon>Eukaryota</taxon>
        <taxon>Metazoa</taxon>
        <taxon>Ecdysozoa</taxon>
        <taxon>Arthropoda</taxon>
        <taxon>Chelicerata</taxon>
        <taxon>Arachnida</taxon>
        <taxon>Acari</taxon>
        <taxon>Parasitiformes</taxon>
        <taxon>Ixodida</taxon>
        <taxon>Ixodoidea</taxon>
        <taxon>Ixodidae</taxon>
        <taxon>Rhipicephalinae</taxon>
        <taxon>Rhipicephalus</taxon>
        <taxon>Boophilus</taxon>
    </lineage>
</organism>
<dbReference type="VEuPathDB" id="VectorBase:LOC119179311"/>
<evidence type="ECO:0000256" key="5">
    <source>
        <dbReference type="ARBA" id="ARBA00022801"/>
    </source>
</evidence>
<dbReference type="InterPro" id="IPR008753">
    <property type="entry name" value="Peptidase_M13_N"/>
</dbReference>
<comment type="similarity">
    <text evidence="2">Belongs to the peptidase M13 family.</text>
</comment>
<evidence type="ECO:0000256" key="3">
    <source>
        <dbReference type="ARBA" id="ARBA00022670"/>
    </source>
</evidence>
<keyword evidence="13" id="KW-1185">Reference proteome</keyword>
<dbReference type="PROSITE" id="PS51885">
    <property type="entry name" value="NEPRILYSIN"/>
    <property type="match status" value="1"/>
</dbReference>
<keyword evidence="9" id="KW-1133">Transmembrane helix</keyword>
<dbReference type="Gene3D" id="1.10.1380.10">
    <property type="entry name" value="Neutral endopeptidase , domain2"/>
    <property type="match status" value="1"/>
</dbReference>
<feature type="domain" description="Peptidase M13 C-terminal" evidence="10">
    <location>
        <begin position="611"/>
        <end position="797"/>
    </location>
</feature>
<dbReference type="GO" id="GO:0046872">
    <property type="term" value="F:metal ion binding"/>
    <property type="evidence" value="ECO:0007669"/>
    <property type="project" value="UniProtKB-KW"/>
</dbReference>
<dbReference type="InterPro" id="IPR018497">
    <property type="entry name" value="Peptidase_M13_C"/>
</dbReference>
<sequence length="858" mass="95944">MASKKETEDAPLTPEFSGESLPPDTIKTRTRRGSMVTLSVPKASLSRRGSSVKSSTQDSVTQGEPSFKSFIQGLKTLSAERQEEQQKRSRSNKSWISDSYLEHRFSRIVVTVAGIPVRTKHVLLTAILMLTVTGIIAAIIRLTRDEKSAPKTPYCKTRGCLVHAWRLTDKLNTSLDPCHDFSAYVCSAWSPPDGYLEHSNSAMDDVRKSWFPVFEQILKEGSKTLRVGHKALIMYATCMGDSQHYGSNIDIFSKFLSECRLSWPDQPQTYNTSALEVLMTLALKWQVPLFFQVRVQHSAAKTNWRLLLEPGSLIPLMYQHHVTIKSTGAYAKYWASFFYILRENYDGNAINHTLVDAVVALEGDVFRRLLVAMHPPVVRPVLVPIAKIGLYTRPLESEEWLHALRQIQLEPEVSYNDTLLIGDENFFQAMAVLISSYKETQLLSLIAWSCVQLLAPAVDLRLLRTRYDQGVILYRPYFCERFVETSYRLLVISLATVSRFSRHERAAVSAKFDHLVTVATGLVNATNWLDTASRQLAAEKLSLTRLQLWPPNIFLRNEELESVYADFPSGELPFAEYWVQSSRRAAETYRARTDIDILSYAVNYALPYLQYDAASSSVKMAVGAVSPPLYYFDGNKAMFYGGLGFSMAVELVASLDRQGLHWHPDGTFGESFLSNAAKRAFEDRDGCLEAAEKYPVNRPQSYPTRNGSRTSVFPEIPALEVAYAAYRQSISVDDDGRPQAMQRNLSGDQVFFMTLCYMTCSLPGAVGPHTVDCNKAVSNSEAFARAFHFVKEKNMQLKVILVGLAIFGLIVAESGAMPASSSASEAEARTEPQSAERAEQSSAEEARISEACLKSLCG</sequence>
<evidence type="ECO:0000313" key="13">
    <source>
        <dbReference type="Proteomes" id="UP000821866"/>
    </source>
</evidence>
<name>A0A9J6F374_RHIMP</name>
<dbReference type="InterPro" id="IPR024079">
    <property type="entry name" value="MetalloPept_cat_dom_sf"/>
</dbReference>
<evidence type="ECO:0000256" key="8">
    <source>
        <dbReference type="SAM" id="MobiDB-lite"/>
    </source>
</evidence>
<evidence type="ECO:0000256" key="1">
    <source>
        <dbReference type="ARBA" id="ARBA00001947"/>
    </source>
</evidence>
<evidence type="ECO:0000256" key="6">
    <source>
        <dbReference type="ARBA" id="ARBA00022833"/>
    </source>
</evidence>
<dbReference type="EMBL" id="JABSTU010000001">
    <property type="protein sequence ID" value="KAH8040959.1"/>
    <property type="molecule type" value="Genomic_DNA"/>
</dbReference>
<dbReference type="PANTHER" id="PTHR11733">
    <property type="entry name" value="ZINC METALLOPROTEASE FAMILY M13 NEPRILYSIN-RELATED"/>
    <property type="match status" value="1"/>
</dbReference>
<comment type="caution">
    <text evidence="12">The sequence shown here is derived from an EMBL/GenBank/DDBJ whole genome shotgun (WGS) entry which is preliminary data.</text>
</comment>
<feature type="domain" description="Peptidase M13 N-terminal" evidence="11">
    <location>
        <begin position="177"/>
        <end position="542"/>
    </location>
</feature>
<keyword evidence="9" id="KW-0812">Transmembrane</keyword>